<accession>A0ABT3NAU8</accession>
<evidence type="ECO:0000256" key="2">
    <source>
        <dbReference type="PROSITE-ProRule" id="PRU00335"/>
    </source>
</evidence>
<protein>
    <submittedName>
        <fullName evidence="4">TetR/AcrR family transcriptional regulator</fullName>
    </submittedName>
</protein>
<comment type="caution">
    <text evidence="4">The sequence shown here is derived from an EMBL/GenBank/DDBJ whole genome shotgun (WGS) entry which is preliminary data.</text>
</comment>
<dbReference type="PROSITE" id="PS50977">
    <property type="entry name" value="HTH_TETR_2"/>
    <property type="match status" value="1"/>
</dbReference>
<name>A0ABT3NAU8_9BACT</name>
<dbReference type="Proteomes" id="UP001209681">
    <property type="component" value="Unassembled WGS sequence"/>
</dbReference>
<keyword evidence="5" id="KW-1185">Reference proteome</keyword>
<gene>
    <name evidence="4" type="ORF">OOT00_11350</name>
</gene>
<keyword evidence="1 2" id="KW-0238">DNA-binding</keyword>
<dbReference type="RefSeq" id="WP_265425493.1">
    <property type="nucleotide sequence ID" value="NZ_JAPFPW010000013.1"/>
</dbReference>
<sequence>MPSSEERARIKQYRIMKYFVGSAAEIIKKEGVGAVTIRRASDLAGYASATMYNYFDNLHHLVFLATMNYLEEYNAALPHYIAHCRNSVERYMAVSKCFTEYSYAEPEIYELLFFTHSDQKLELYTQQYYELFPEKIVEEWPVPLNKIYKHNSIYARSFMMLEDCIQDGFITRQNAEDFNDVSLRFYKSILQDVRSGVMEKEPALILTMKYYRQVLGCYMEPEHRYLLSEYSLKI</sequence>
<evidence type="ECO:0000313" key="5">
    <source>
        <dbReference type="Proteomes" id="UP001209681"/>
    </source>
</evidence>
<feature type="domain" description="HTH tetR-type" evidence="3">
    <location>
        <begin position="13"/>
        <end position="73"/>
    </location>
</feature>
<evidence type="ECO:0000313" key="4">
    <source>
        <dbReference type="EMBL" id="MCW7754579.1"/>
    </source>
</evidence>
<dbReference type="SUPFAM" id="SSF46689">
    <property type="entry name" value="Homeodomain-like"/>
    <property type="match status" value="1"/>
</dbReference>
<evidence type="ECO:0000256" key="1">
    <source>
        <dbReference type="ARBA" id="ARBA00023125"/>
    </source>
</evidence>
<proteinExistence type="predicted"/>
<feature type="DNA-binding region" description="H-T-H motif" evidence="2">
    <location>
        <begin position="36"/>
        <end position="55"/>
    </location>
</feature>
<dbReference type="Gene3D" id="1.10.357.10">
    <property type="entry name" value="Tetracycline Repressor, domain 2"/>
    <property type="match status" value="1"/>
</dbReference>
<organism evidence="4 5">
    <name type="scientific">Desulfobotulus pelophilus</name>
    <dbReference type="NCBI Taxonomy" id="2823377"/>
    <lineage>
        <taxon>Bacteria</taxon>
        <taxon>Pseudomonadati</taxon>
        <taxon>Thermodesulfobacteriota</taxon>
        <taxon>Desulfobacteria</taxon>
        <taxon>Desulfobacterales</taxon>
        <taxon>Desulfobacteraceae</taxon>
        <taxon>Desulfobotulus</taxon>
    </lineage>
</organism>
<dbReference type="InterPro" id="IPR001647">
    <property type="entry name" value="HTH_TetR"/>
</dbReference>
<dbReference type="InterPro" id="IPR009057">
    <property type="entry name" value="Homeodomain-like_sf"/>
</dbReference>
<reference evidence="4 5" key="1">
    <citation type="submission" date="2022-11" db="EMBL/GenBank/DDBJ databases">
        <title>Desulfobotulus tamanensis H1 sp. nov. - anaerobic, alkaliphilic, sulphate reducing bacterium isolated from terrestrial mud volcano.</title>
        <authorList>
            <person name="Frolova A."/>
            <person name="Merkel A.Y."/>
            <person name="Slobodkin A.I."/>
        </authorList>
    </citation>
    <scope>NUCLEOTIDE SEQUENCE [LARGE SCALE GENOMIC DNA]</scope>
    <source>
        <strain evidence="4 5">H1</strain>
    </source>
</reference>
<evidence type="ECO:0000259" key="3">
    <source>
        <dbReference type="PROSITE" id="PS50977"/>
    </source>
</evidence>
<dbReference type="EMBL" id="JAPFPW010000013">
    <property type="protein sequence ID" value="MCW7754579.1"/>
    <property type="molecule type" value="Genomic_DNA"/>
</dbReference>